<feature type="transmembrane region" description="Helical" evidence="1">
    <location>
        <begin position="161"/>
        <end position="181"/>
    </location>
</feature>
<evidence type="ECO:0008006" key="4">
    <source>
        <dbReference type="Google" id="ProtNLM"/>
    </source>
</evidence>
<feature type="transmembrane region" description="Helical" evidence="1">
    <location>
        <begin position="327"/>
        <end position="348"/>
    </location>
</feature>
<feature type="transmembrane region" description="Helical" evidence="1">
    <location>
        <begin position="93"/>
        <end position="113"/>
    </location>
</feature>
<gene>
    <name evidence="2" type="ORF">D1013_01210</name>
</gene>
<dbReference type="Pfam" id="PF13425">
    <property type="entry name" value="O-antigen_lig"/>
    <property type="match status" value="1"/>
</dbReference>
<sequence length="419" mass="47749">MLKITTVDTLIIILMFAFLPVDMVNGILLMNGINLPISFSQLFKLVILALLLTRLLFTIKLFISASIVIFILLIPSIYQVFHDPEDSSVFLDFIKISKYLTPFICFLFFVDALKHSKDKIYPLMLSLVKFSYVVLVLNIFVKYIGLGYPAYKSGGMGSKGYFYAGNEISALLIILCSIIAFRLWNKGLKTKYFVFLALNLMAGLTISSKTGILGILLVFFIIPFQGKSLNLKRFFPLIVGAMCLLPLALLFSWQFITNSAIMVRIEFFYEKLDFWTFILSSRNVFLDNSFEVYLNEYNFIEKIIGVGQTKFELLNNSKVVEMDIMDIFFAYGVLGLFVFITMLAFVLVQAKVFHRTNRRPYANLILMMVIILIIISTFAGHVFGSGMSAIFIGILFSLMYVKSYIKNTTLLYLDGSFNK</sequence>
<keyword evidence="1" id="KW-0812">Transmembrane</keyword>
<organism evidence="2 3">
    <name type="scientific">Euzebyella marina</name>
    <dbReference type="NCBI Taxonomy" id="1761453"/>
    <lineage>
        <taxon>Bacteria</taxon>
        <taxon>Pseudomonadati</taxon>
        <taxon>Bacteroidota</taxon>
        <taxon>Flavobacteriia</taxon>
        <taxon>Flavobacteriales</taxon>
        <taxon>Flavobacteriaceae</taxon>
        <taxon>Euzebyella</taxon>
    </lineage>
</organism>
<feature type="transmembrane region" description="Helical" evidence="1">
    <location>
        <begin position="234"/>
        <end position="256"/>
    </location>
</feature>
<feature type="transmembrane region" description="Helical" evidence="1">
    <location>
        <begin position="120"/>
        <end position="141"/>
    </location>
</feature>
<feature type="transmembrane region" description="Helical" evidence="1">
    <location>
        <begin position="59"/>
        <end position="81"/>
    </location>
</feature>
<keyword evidence="1" id="KW-0472">Membrane</keyword>
<evidence type="ECO:0000313" key="2">
    <source>
        <dbReference type="EMBL" id="AYN66094.1"/>
    </source>
</evidence>
<dbReference type="AlphaFoldDB" id="A0A3G2L1G5"/>
<keyword evidence="1" id="KW-1133">Transmembrane helix</keyword>
<protein>
    <recommendedName>
        <fullName evidence="4">O-antigen ligase domain-containing protein</fullName>
    </recommendedName>
</protein>
<feature type="transmembrane region" description="Helical" evidence="1">
    <location>
        <begin position="360"/>
        <end position="379"/>
    </location>
</feature>
<dbReference type="RefSeq" id="WP_121847147.1">
    <property type="nucleotide sequence ID" value="NZ_CP032050.1"/>
</dbReference>
<dbReference type="InterPro" id="IPR049504">
    <property type="entry name" value="O-antigen_lig"/>
</dbReference>
<feature type="transmembrane region" description="Helical" evidence="1">
    <location>
        <begin position="193"/>
        <end position="222"/>
    </location>
</feature>
<name>A0A3G2L1G5_9FLAO</name>
<feature type="transmembrane region" description="Helical" evidence="1">
    <location>
        <begin position="33"/>
        <end position="52"/>
    </location>
</feature>
<accession>A0A3G2L1G5</accession>
<dbReference type="OrthoDB" id="1437044at2"/>
<evidence type="ECO:0000313" key="3">
    <source>
        <dbReference type="Proteomes" id="UP000276309"/>
    </source>
</evidence>
<dbReference type="EMBL" id="CP032050">
    <property type="protein sequence ID" value="AYN66094.1"/>
    <property type="molecule type" value="Genomic_DNA"/>
</dbReference>
<proteinExistence type="predicted"/>
<dbReference type="KEGG" id="emar:D1013_01210"/>
<dbReference type="Proteomes" id="UP000276309">
    <property type="component" value="Chromosome"/>
</dbReference>
<feature type="transmembrane region" description="Helical" evidence="1">
    <location>
        <begin position="7"/>
        <end position="27"/>
    </location>
</feature>
<keyword evidence="3" id="KW-1185">Reference proteome</keyword>
<evidence type="ECO:0000256" key="1">
    <source>
        <dbReference type="SAM" id="Phobius"/>
    </source>
</evidence>
<reference evidence="2 3" key="1">
    <citation type="submission" date="2018-08" db="EMBL/GenBank/DDBJ databases">
        <title>The reduced genetic potential of extracellular carbohydrate catabolism in Euzebyella marina RN62, a Flavobacteriia bacterium isolated from the hadal water.</title>
        <authorList>
            <person name="Xue C."/>
        </authorList>
    </citation>
    <scope>NUCLEOTIDE SEQUENCE [LARGE SCALE GENOMIC DNA]</scope>
    <source>
        <strain evidence="2 3">RN62</strain>
    </source>
</reference>